<feature type="region of interest" description="Disordered" evidence="1">
    <location>
        <begin position="1"/>
        <end position="28"/>
    </location>
</feature>
<protein>
    <submittedName>
        <fullName evidence="2">Uncharacterized protein</fullName>
    </submittedName>
</protein>
<evidence type="ECO:0000256" key="1">
    <source>
        <dbReference type="SAM" id="MobiDB-lite"/>
    </source>
</evidence>
<reference evidence="2" key="1">
    <citation type="submission" date="2018-02" db="EMBL/GenBank/DDBJ databases">
        <title>Rhizophora mucronata_Transcriptome.</title>
        <authorList>
            <person name="Meera S.P."/>
            <person name="Sreeshan A."/>
            <person name="Augustine A."/>
        </authorList>
    </citation>
    <scope>NUCLEOTIDE SEQUENCE</scope>
    <source>
        <tissue evidence="2">Leaf</tissue>
    </source>
</reference>
<dbReference type="EMBL" id="GGEC01073681">
    <property type="protein sequence ID" value="MBX54165.1"/>
    <property type="molecule type" value="Transcribed_RNA"/>
</dbReference>
<evidence type="ECO:0000313" key="2">
    <source>
        <dbReference type="EMBL" id="MBX54165.1"/>
    </source>
</evidence>
<dbReference type="AlphaFoldDB" id="A0A2P2PHG6"/>
<name>A0A2P2PHG6_RHIMU</name>
<organism evidence="2">
    <name type="scientific">Rhizophora mucronata</name>
    <name type="common">Asiatic mangrove</name>
    <dbReference type="NCBI Taxonomy" id="61149"/>
    <lineage>
        <taxon>Eukaryota</taxon>
        <taxon>Viridiplantae</taxon>
        <taxon>Streptophyta</taxon>
        <taxon>Embryophyta</taxon>
        <taxon>Tracheophyta</taxon>
        <taxon>Spermatophyta</taxon>
        <taxon>Magnoliopsida</taxon>
        <taxon>eudicotyledons</taxon>
        <taxon>Gunneridae</taxon>
        <taxon>Pentapetalae</taxon>
        <taxon>rosids</taxon>
        <taxon>fabids</taxon>
        <taxon>Malpighiales</taxon>
        <taxon>Rhizophoraceae</taxon>
        <taxon>Rhizophora</taxon>
    </lineage>
</organism>
<accession>A0A2P2PHG6</accession>
<sequence length="28" mass="3408">MRGIKDKKNNYKTSNSIRDMIKKKRIIK</sequence>
<proteinExistence type="predicted"/>